<comment type="similarity">
    <text evidence="4">Belongs to the SHOC2 family.</text>
</comment>
<gene>
    <name evidence="7" type="ORF">HPP92_021378</name>
</gene>
<dbReference type="GO" id="GO:0005737">
    <property type="term" value="C:cytoplasm"/>
    <property type="evidence" value="ECO:0007669"/>
    <property type="project" value="TreeGrafter"/>
</dbReference>
<dbReference type="InterPro" id="IPR032675">
    <property type="entry name" value="LRR_dom_sf"/>
</dbReference>
<dbReference type="SMART" id="SM00364">
    <property type="entry name" value="LRR_BAC"/>
    <property type="match status" value="7"/>
</dbReference>
<evidence type="ECO:0000313" key="8">
    <source>
        <dbReference type="Proteomes" id="UP000636800"/>
    </source>
</evidence>
<evidence type="ECO:0000256" key="3">
    <source>
        <dbReference type="ARBA" id="ARBA00023054"/>
    </source>
</evidence>
<dbReference type="GO" id="GO:0055046">
    <property type="term" value="P:microgametogenesis"/>
    <property type="evidence" value="ECO:0007669"/>
    <property type="project" value="UniProtKB-ARBA"/>
</dbReference>
<dbReference type="InterPro" id="IPR001611">
    <property type="entry name" value="Leu-rich_rpt"/>
</dbReference>
<dbReference type="FunFam" id="3.80.10.10:FF:000746">
    <property type="entry name" value="Plant intracellular Ras-group-related LRR protein 2"/>
    <property type="match status" value="1"/>
</dbReference>
<dbReference type="InterPro" id="IPR050216">
    <property type="entry name" value="LRR_domain-containing"/>
</dbReference>
<keyword evidence="8" id="KW-1185">Reference proteome</keyword>
<name>A0A835UIX0_VANPL</name>
<evidence type="ECO:0000313" key="7">
    <source>
        <dbReference type="EMBL" id="KAG0461081.1"/>
    </source>
</evidence>
<protein>
    <recommendedName>
        <fullName evidence="9">Plant intracellular Ras-group-related LRR protein 9</fullName>
    </recommendedName>
</protein>
<dbReference type="AlphaFoldDB" id="A0A835UIX0"/>
<comment type="function">
    <text evidence="5">Leucine-rich repeat protein that likely mediates protein interactions, possibly in the context of signal transduction.</text>
</comment>
<organism evidence="7 8">
    <name type="scientific">Vanilla planifolia</name>
    <name type="common">Vanilla</name>
    <dbReference type="NCBI Taxonomy" id="51239"/>
    <lineage>
        <taxon>Eukaryota</taxon>
        <taxon>Viridiplantae</taxon>
        <taxon>Streptophyta</taxon>
        <taxon>Embryophyta</taxon>
        <taxon>Tracheophyta</taxon>
        <taxon>Spermatophyta</taxon>
        <taxon>Magnoliopsida</taxon>
        <taxon>Liliopsida</taxon>
        <taxon>Asparagales</taxon>
        <taxon>Orchidaceae</taxon>
        <taxon>Vanilloideae</taxon>
        <taxon>Vanilleae</taxon>
        <taxon>Vanilla</taxon>
    </lineage>
</organism>
<dbReference type="PRINTS" id="PR00019">
    <property type="entry name" value="LEURICHRPT"/>
</dbReference>
<dbReference type="InterPro" id="IPR003591">
    <property type="entry name" value="Leu-rich_rpt_typical-subtyp"/>
</dbReference>
<dbReference type="OrthoDB" id="1724712at2759"/>
<dbReference type="SMART" id="SM00365">
    <property type="entry name" value="LRR_SD22"/>
    <property type="match status" value="4"/>
</dbReference>
<dbReference type="Pfam" id="PF13855">
    <property type="entry name" value="LRR_8"/>
    <property type="match status" value="2"/>
</dbReference>
<dbReference type="PANTHER" id="PTHR48051">
    <property type="match status" value="1"/>
</dbReference>
<dbReference type="FunFam" id="3.80.10.10:FF:000610">
    <property type="entry name" value="Plant intracellular Ras-group-related LRR protein 9"/>
    <property type="match status" value="1"/>
</dbReference>
<proteinExistence type="inferred from homology"/>
<comment type="caution">
    <text evidence="7">The sequence shown here is derived from an EMBL/GenBank/DDBJ whole genome shotgun (WGS) entry which is preliminary data.</text>
</comment>
<accession>A0A835UIX0</accession>
<dbReference type="Pfam" id="PF00560">
    <property type="entry name" value="LRR_1"/>
    <property type="match status" value="1"/>
</dbReference>
<sequence>MDPNPKNFPILSYVMSRLHSAARLPAPDPDIEAAAPPPASPSASLFETELMERMPHLRHPDLLDSMARAISDVSQTRAVLRALGDRPDHEAVDFARARLVEIDAALVQQLEQIARSPLLDSSDPSARGTEIAEKEKECRAKAEAQKARYKAVVQLEDMHEAYENLLKESEERLEKIYVSAAGEGFAAGQGEEEEDEQVNEEVVAILQDASLKSMEMVNLSGRRLRILPEDFGKIRCLVSLDLSNNRLEALPDAIAGLEKLEKLYLSSNLLVSLPDSIGLLLNLKILDVSSNKLKALPDSISYCRSLVELNASYNALTYLPTNIGYELVNLEKLYINLNKIRSLPSSICEMRCLRVLDAQFNELHGLPYSIGRLTNLETLNLSSNFSDLTELPPTFGDLINLRELDLSNNQIHALPDSFGRLENLTELKLEQNPLAVPPVEVANQGVVAVKMYMSRRWLDMLIEEEQRSQAPDSAESKGGWLLRSTSWLSGVVTGVSASVAGYFGDGEKSYKDPYLDQQF</sequence>
<evidence type="ECO:0000256" key="5">
    <source>
        <dbReference type="ARBA" id="ARBA00037519"/>
    </source>
</evidence>
<evidence type="ECO:0000256" key="4">
    <source>
        <dbReference type="ARBA" id="ARBA00023786"/>
    </source>
</evidence>
<evidence type="ECO:0000256" key="6">
    <source>
        <dbReference type="SAM" id="Coils"/>
    </source>
</evidence>
<evidence type="ECO:0000256" key="1">
    <source>
        <dbReference type="ARBA" id="ARBA00022614"/>
    </source>
</evidence>
<dbReference type="Gene3D" id="3.80.10.10">
    <property type="entry name" value="Ribonuclease Inhibitor"/>
    <property type="match status" value="2"/>
</dbReference>
<evidence type="ECO:0000256" key="2">
    <source>
        <dbReference type="ARBA" id="ARBA00022737"/>
    </source>
</evidence>
<dbReference type="SMART" id="SM00369">
    <property type="entry name" value="LRR_TYP"/>
    <property type="match status" value="9"/>
</dbReference>
<dbReference type="PANTHER" id="PTHR48051:SF54">
    <property type="entry name" value="LEUCINE-RICH REPEAT-CONTAINING PROTEIN"/>
    <property type="match status" value="1"/>
</dbReference>
<dbReference type="SUPFAM" id="SSF52058">
    <property type="entry name" value="L domain-like"/>
    <property type="match status" value="1"/>
</dbReference>
<reference evidence="7 8" key="1">
    <citation type="journal article" date="2020" name="Nat. Food">
        <title>A phased Vanilla planifolia genome enables genetic improvement of flavour and production.</title>
        <authorList>
            <person name="Hasing T."/>
            <person name="Tang H."/>
            <person name="Brym M."/>
            <person name="Khazi F."/>
            <person name="Huang T."/>
            <person name="Chambers A.H."/>
        </authorList>
    </citation>
    <scope>NUCLEOTIDE SEQUENCE [LARGE SCALE GENOMIC DNA]</scope>
    <source>
        <tissue evidence="7">Leaf</tissue>
    </source>
</reference>
<dbReference type="Proteomes" id="UP000636800">
    <property type="component" value="Chromosome 11"/>
</dbReference>
<dbReference type="PROSITE" id="PS51450">
    <property type="entry name" value="LRR"/>
    <property type="match status" value="4"/>
</dbReference>
<evidence type="ECO:0008006" key="9">
    <source>
        <dbReference type="Google" id="ProtNLM"/>
    </source>
</evidence>
<keyword evidence="1" id="KW-0433">Leucine-rich repeat</keyword>
<keyword evidence="3 6" id="KW-0175">Coiled coil</keyword>
<keyword evidence="2" id="KW-0677">Repeat</keyword>
<feature type="coiled-coil region" evidence="6">
    <location>
        <begin position="152"/>
        <end position="179"/>
    </location>
</feature>
<dbReference type="EMBL" id="JADCNL010000011">
    <property type="protein sequence ID" value="KAG0461081.1"/>
    <property type="molecule type" value="Genomic_DNA"/>
</dbReference>